<dbReference type="Gene3D" id="2.40.50.40">
    <property type="match status" value="1"/>
</dbReference>
<dbReference type="GeneID" id="27692502"/>
<proteinExistence type="predicted"/>
<keyword evidence="5" id="KW-1185">Reference proteome</keyword>
<keyword evidence="2" id="KW-0539">Nucleus</keyword>
<dbReference type="CDD" id="cd00024">
    <property type="entry name" value="CD_CSD"/>
    <property type="match status" value="1"/>
</dbReference>
<evidence type="ECO:0000313" key="4">
    <source>
        <dbReference type="EMBL" id="KNC98040.1"/>
    </source>
</evidence>
<dbReference type="PANTHER" id="PTHR22812">
    <property type="entry name" value="CHROMOBOX PROTEIN"/>
    <property type="match status" value="1"/>
</dbReference>
<evidence type="ECO:0000256" key="2">
    <source>
        <dbReference type="ARBA" id="ARBA00023242"/>
    </source>
</evidence>
<dbReference type="Pfam" id="PF00385">
    <property type="entry name" value="Chromo"/>
    <property type="match status" value="1"/>
</dbReference>
<dbReference type="RefSeq" id="XP_016606080.1">
    <property type="nucleotide sequence ID" value="XM_016757537.1"/>
</dbReference>
<gene>
    <name evidence="4" type="ORF">SPPG_09377</name>
</gene>
<organism evidence="4 5">
    <name type="scientific">Spizellomyces punctatus (strain DAOM BR117)</name>
    <dbReference type="NCBI Taxonomy" id="645134"/>
    <lineage>
        <taxon>Eukaryota</taxon>
        <taxon>Fungi</taxon>
        <taxon>Fungi incertae sedis</taxon>
        <taxon>Chytridiomycota</taxon>
        <taxon>Chytridiomycota incertae sedis</taxon>
        <taxon>Chytridiomycetes</taxon>
        <taxon>Spizellomycetales</taxon>
        <taxon>Spizellomycetaceae</taxon>
        <taxon>Spizellomyces</taxon>
    </lineage>
</organism>
<dbReference type="VEuPathDB" id="FungiDB:SPPG_09377"/>
<dbReference type="EMBL" id="KQ257461">
    <property type="protein sequence ID" value="KNC98040.1"/>
    <property type="molecule type" value="Genomic_DNA"/>
</dbReference>
<dbReference type="AlphaFoldDB" id="A0A0L0H931"/>
<evidence type="ECO:0000313" key="5">
    <source>
        <dbReference type="Proteomes" id="UP000053201"/>
    </source>
</evidence>
<sequence>MKNLAGYESKITPKWLGPVTKPVNGETEEKVTEAQMENSDTPEGEFKVEAIVDHRTRCGKHQFRIHWAGYPPHEDTWEPEEALTEASKALEEYWRSRAPTSALVEDSLVVSFAGDAPAYASDHQCFVVYPDNSSHDNHALSPE</sequence>
<dbReference type="GO" id="GO:0005634">
    <property type="term" value="C:nucleus"/>
    <property type="evidence" value="ECO:0007669"/>
    <property type="project" value="UniProtKB-SubCell"/>
</dbReference>
<name>A0A0L0H931_SPIPD</name>
<dbReference type="InterPro" id="IPR023780">
    <property type="entry name" value="Chromo_domain"/>
</dbReference>
<comment type="subcellular location">
    <subcellularLocation>
        <location evidence="1">Nucleus</location>
    </subcellularLocation>
</comment>
<dbReference type="InterPro" id="IPR051219">
    <property type="entry name" value="Heterochromatin_chromo-domain"/>
</dbReference>
<dbReference type="PROSITE" id="PS50013">
    <property type="entry name" value="CHROMO_2"/>
    <property type="match status" value="1"/>
</dbReference>
<dbReference type="Proteomes" id="UP000053201">
    <property type="component" value="Unassembled WGS sequence"/>
</dbReference>
<dbReference type="SMART" id="SM00298">
    <property type="entry name" value="CHROMO"/>
    <property type="match status" value="1"/>
</dbReference>
<reference evidence="4 5" key="1">
    <citation type="submission" date="2009-08" db="EMBL/GenBank/DDBJ databases">
        <title>The Genome Sequence of Spizellomyces punctatus strain DAOM BR117.</title>
        <authorList>
            <consortium name="The Broad Institute Genome Sequencing Platform"/>
            <person name="Russ C."/>
            <person name="Cuomo C."/>
            <person name="Shea T."/>
            <person name="Young S.K."/>
            <person name="Zeng Q."/>
            <person name="Koehrsen M."/>
            <person name="Haas B."/>
            <person name="Borodovsky M."/>
            <person name="Guigo R."/>
            <person name="Alvarado L."/>
            <person name="Berlin A."/>
            <person name="Bochicchio J."/>
            <person name="Borenstein D."/>
            <person name="Chapman S."/>
            <person name="Chen Z."/>
            <person name="Engels R."/>
            <person name="Freedman E."/>
            <person name="Gellesch M."/>
            <person name="Goldberg J."/>
            <person name="Griggs A."/>
            <person name="Gujja S."/>
            <person name="Heiman D."/>
            <person name="Hepburn T."/>
            <person name="Howarth C."/>
            <person name="Jen D."/>
            <person name="Larson L."/>
            <person name="Lewis B."/>
            <person name="Mehta T."/>
            <person name="Park D."/>
            <person name="Pearson M."/>
            <person name="Roberts A."/>
            <person name="Saif S."/>
            <person name="Shenoy N."/>
            <person name="Sisk P."/>
            <person name="Stolte C."/>
            <person name="Sykes S."/>
            <person name="Thomson T."/>
            <person name="Walk T."/>
            <person name="White J."/>
            <person name="Yandava C."/>
            <person name="Burger G."/>
            <person name="Gray M.W."/>
            <person name="Holland P.W.H."/>
            <person name="King N."/>
            <person name="Lang F.B.F."/>
            <person name="Roger A.J."/>
            <person name="Ruiz-Trillo I."/>
            <person name="Lander E."/>
            <person name="Nusbaum C."/>
        </authorList>
    </citation>
    <scope>NUCLEOTIDE SEQUENCE [LARGE SCALE GENOMIC DNA]</scope>
    <source>
        <strain evidence="4 5">DAOM BR117</strain>
    </source>
</reference>
<dbReference type="InParanoid" id="A0A0L0H931"/>
<feature type="domain" description="Chromo" evidence="3">
    <location>
        <begin position="46"/>
        <end position="105"/>
    </location>
</feature>
<accession>A0A0L0H931</accession>
<dbReference type="STRING" id="645134.A0A0L0H931"/>
<dbReference type="OrthoDB" id="433924at2759"/>
<dbReference type="InterPro" id="IPR016197">
    <property type="entry name" value="Chromo-like_dom_sf"/>
</dbReference>
<dbReference type="SUPFAM" id="SSF54160">
    <property type="entry name" value="Chromo domain-like"/>
    <property type="match status" value="1"/>
</dbReference>
<dbReference type="InterPro" id="IPR000953">
    <property type="entry name" value="Chromo/chromo_shadow_dom"/>
</dbReference>
<protein>
    <recommendedName>
        <fullName evidence="3">Chromo domain-containing protein</fullName>
    </recommendedName>
</protein>
<evidence type="ECO:0000256" key="1">
    <source>
        <dbReference type="ARBA" id="ARBA00004123"/>
    </source>
</evidence>
<evidence type="ECO:0000259" key="3">
    <source>
        <dbReference type="PROSITE" id="PS50013"/>
    </source>
</evidence>